<dbReference type="Gene3D" id="3.40.50.300">
    <property type="entry name" value="P-loop containing nucleotide triphosphate hydrolases"/>
    <property type="match status" value="1"/>
</dbReference>
<dbReference type="InterPro" id="IPR007862">
    <property type="entry name" value="Adenylate_kinase_lid-dom"/>
</dbReference>
<sequence>MRISLILVFIGPPGSGKGTQASLLSEKFSIISVGKVLRTVMESNTAEADVVKKFIKSGKLVPSNITNKIVVNALKNIEQCKSIILDGYPRDIFQADFLQENLQMDFKVLFFDIDDAVVLRRLSGRISCTDCGTIYNKLYYMPKINGVCDVCNSSSFQNRVDDDESIIKLRLESYKKETLPLLEFYKAQNKLTLIDANQSTENILKKIKKISGIY</sequence>
<evidence type="ECO:0000256" key="4">
    <source>
        <dbReference type="ARBA" id="ARBA00022777"/>
    </source>
</evidence>
<evidence type="ECO:0000256" key="5">
    <source>
        <dbReference type="HAMAP-Rule" id="MF_00235"/>
    </source>
</evidence>
<keyword evidence="2 5" id="KW-0545">Nucleotide biosynthesis</keyword>
<keyword evidence="3 5" id="KW-0547">Nucleotide-binding</keyword>
<dbReference type="AlphaFoldDB" id="A0A0F3PCM3"/>
<keyword evidence="5 7" id="KW-0067">ATP-binding</keyword>
<comment type="subunit">
    <text evidence="5 7">Monomer.</text>
</comment>
<dbReference type="InterPro" id="IPR000850">
    <property type="entry name" value="Adenylat/UMP-CMP_kin"/>
</dbReference>
<proteinExistence type="inferred from homology"/>
<dbReference type="Proteomes" id="UP000033671">
    <property type="component" value="Unassembled WGS sequence"/>
</dbReference>
<feature type="binding site" evidence="5">
    <location>
        <begin position="59"/>
        <end position="61"/>
    </location>
    <ligand>
        <name>AMP</name>
        <dbReference type="ChEBI" id="CHEBI:456215"/>
    </ligand>
</feature>
<feature type="binding site" evidence="5">
    <location>
        <begin position="134"/>
        <end position="135"/>
    </location>
    <ligand>
        <name>ATP</name>
        <dbReference type="ChEBI" id="CHEBI:30616"/>
    </ligand>
</feature>
<feature type="binding site" evidence="5">
    <location>
        <position position="125"/>
    </location>
    <ligand>
        <name>ATP</name>
        <dbReference type="ChEBI" id="CHEBI:30616"/>
    </ligand>
</feature>
<dbReference type="HAMAP" id="MF_00235">
    <property type="entry name" value="Adenylate_kinase_Adk"/>
    <property type="match status" value="1"/>
</dbReference>
<comment type="catalytic activity">
    <reaction evidence="5 7">
        <text>AMP + ATP = 2 ADP</text>
        <dbReference type="Rhea" id="RHEA:12973"/>
        <dbReference type="ChEBI" id="CHEBI:30616"/>
        <dbReference type="ChEBI" id="CHEBI:456215"/>
        <dbReference type="ChEBI" id="CHEBI:456216"/>
        <dbReference type="EC" id="2.7.4.3"/>
    </reaction>
</comment>
<keyword evidence="4 5" id="KW-0418">Kinase</keyword>
<evidence type="ECO:0000313" key="9">
    <source>
        <dbReference type="EMBL" id="KJV77651.1"/>
    </source>
</evidence>
<feature type="binding site" evidence="5">
    <location>
        <position position="128"/>
    </location>
    <ligand>
        <name>Zn(2+)</name>
        <dbReference type="ChEBI" id="CHEBI:29105"/>
        <note>structural</note>
    </ligand>
</feature>
<accession>A0A0F3PCM3</accession>
<feature type="region of interest" description="NMP" evidence="5">
    <location>
        <begin position="32"/>
        <end position="61"/>
    </location>
</feature>
<dbReference type="PRINTS" id="PR00094">
    <property type="entry name" value="ADENYLTKNASE"/>
</dbReference>
<keyword evidence="5" id="KW-0963">Cytoplasm</keyword>
<dbReference type="Pfam" id="PF00406">
    <property type="entry name" value="ADK"/>
    <property type="match status" value="1"/>
</dbReference>
<feature type="binding site" evidence="5">
    <location>
        <begin position="87"/>
        <end position="90"/>
    </location>
    <ligand>
        <name>AMP</name>
        <dbReference type="ChEBI" id="CHEBI:456215"/>
    </ligand>
</feature>
<evidence type="ECO:0000256" key="1">
    <source>
        <dbReference type="ARBA" id="ARBA00022679"/>
    </source>
</evidence>
<dbReference type="InterPro" id="IPR033690">
    <property type="entry name" value="Adenylat_kinase_CS"/>
</dbReference>
<name>A0A0F3PCM3_ORITS</name>
<comment type="function">
    <text evidence="5">Catalyzes the reversible transfer of the terminal phosphate group between ATP and AMP. Plays an important role in cellular energy homeostasis and in adenine nucleotide metabolism.</text>
</comment>
<feature type="binding site" evidence="5">
    <location>
        <position position="38"/>
    </location>
    <ligand>
        <name>AMP</name>
        <dbReference type="ChEBI" id="CHEBI:456215"/>
    </ligand>
</feature>
<dbReference type="PROSITE" id="PS00113">
    <property type="entry name" value="ADENYLATE_KINASE"/>
    <property type="match status" value="1"/>
</dbReference>
<reference evidence="9 10" key="1">
    <citation type="submission" date="2015-01" db="EMBL/GenBank/DDBJ databases">
        <title>Genome Sequencing of Rickettsiales.</title>
        <authorList>
            <person name="Daugherty S.C."/>
            <person name="Su Q."/>
            <person name="Abolude K."/>
            <person name="Beier-Sexton M."/>
            <person name="Carlyon J.A."/>
            <person name="Carter R."/>
            <person name="Day N.P."/>
            <person name="Dumler S.J."/>
            <person name="Dyachenko V."/>
            <person name="Godinez A."/>
            <person name="Kurtti T.J."/>
            <person name="Lichay M."/>
            <person name="Mullins K.E."/>
            <person name="Ott S."/>
            <person name="Pappas-Brown V."/>
            <person name="Paris D.H."/>
            <person name="Patel P."/>
            <person name="Richards A.L."/>
            <person name="Sadzewicz L."/>
            <person name="Sears K."/>
            <person name="Seidman D."/>
            <person name="Sengamalay N."/>
            <person name="Stenos J."/>
            <person name="Tallon L.J."/>
            <person name="Vincent G."/>
            <person name="Fraser C.M."/>
            <person name="Munderloh U."/>
            <person name="Dunning-Hotopp J.C."/>
        </authorList>
    </citation>
    <scope>NUCLEOTIDE SEQUENCE [LARGE SCALE GENOMIC DNA]</scope>
    <source>
        <strain evidence="9 10">TA716</strain>
    </source>
</reference>
<feature type="binding site" evidence="5">
    <location>
        <begin position="14"/>
        <end position="19"/>
    </location>
    <ligand>
        <name>ATP</name>
        <dbReference type="ChEBI" id="CHEBI:30616"/>
    </ligand>
</feature>
<comment type="similarity">
    <text evidence="5 6">Belongs to the adenylate kinase family.</text>
</comment>
<feature type="domain" description="Adenylate kinase active site lid" evidence="8">
    <location>
        <begin position="125"/>
        <end position="161"/>
    </location>
</feature>
<keyword evidence="5" id="KW-0479">Metal-binding</keyword>
<dbReference type="GO" id="GO:0008270">
    <property type="term" value="F:zinc ion binding"/>
    <property type="evidence" value="ECO:0007669"/>
    <property type="project" value="UniProtKB-UniRule"/>
</dbReference>
<dbReference type="GO" id="GO:0005737">
    <property type="term" value="C:cytoplasm"/>
    <property type="evidence" value="ECO:0007669"/>
    <property type="project" value="UniProtKB-SubCell"/>
</dbReference>
<dbReference type="SUPFAM" id="SSF57774">
    <property type="entry name" value="Microbial and mitochondrial ADK, insert 'zinc finger' domain"/>
    <property type="match status" value="1"/>
</dbReference>
<keyword evidence="1 5" id="KW-0808">Transferase</keyword>
<feature type="binding site" evidence="5">
    <location>
        <position position="151"/>
    </location>
    <ligand>
        <name>Zn(2+)</name>
        <dbReference type="ChEBI" id="CHEBI:29105"/>
        <note>structural</note>
    </ligand>
</feature>
<dbReference type="NCBIfam" id="TIGR01351">
    <property type="entry name" value="adk"/>
    <property type="match status" value="1"/>
</dbReference>
<evidence type="ECO:0000256" key="6">
    <source>
        <dbReference type="RuleBase" id="RU003330"/>
    </source>
</evidence>
<comment type="subcellular location">
    <subcellularLocation>
        <location evidence="5 7">Cytoplasm</location>
    </subcellularLocation>
</comment>
<dbReference type="InterPro" id="IPR006259">
    <property type="entry name" value="Adenyl_kin_sub"/>
</dbReference>
<keyword evidence="5" id="KW-0862">Zinc</keyword>
<comment type="pathway">
    <text evidence="5">Purine metabolism; AMP biosynthesis via salvage pathway; AMP from ADP: step 1/1.</text>
</comment>
<feature type="binding site" evidence="5">
    <location>
        <position position="159"/>
    </location>
    <ligand>
        <name>AMP</name>
        <dbReference type="ChEBI" id="CHEBI:456215"/>
    </ligand>
</feature>
<organism evidence="9 10">
    <name type="scientific">Orientia tsutsugamushi str. TA716</name>
    <dbReference type="NCBI Taxonomy" id="1359175"/>
    <lineage>
        <taxon>Bacteria</taxon>
        <taxon>Pseudomonadati</taxon>
        <taxon>Pseudomonadota</taxon>
        <taxon>Alphaproteobacteria</taxon>
        <taxon>Rickettsiales</taxon>
        <taxon>Rickettsiaceae</taxon>
        <taxon>Rickettsieae</taxon>
        <taxon>Orientia</taxon>
    </lineage>
</organism>
<dbReference type="PANTHER" id="PTHR23359">
    <property type="entry name" value="NUCLEOTIDE KINASE"/>
    <property type="match status" value="1"/>
</dbReference>
<dbReference type="UniPathway" id="UPA00588">
    <property type="reaction ID" value="UER00649"/>
</dbReference>
<comment type="domain">
    <text evidence="5">Consists of three domains, a large central CORE domain and two small peripheral domains, NMPbind and LID, which undergo movements during catalysis. The LID domain closes over the site of phosphoryl transfer upon ATP binding. Assembling and dissambling the active center during each catalytic cycle provides an effective means to prevent ATP hydrolysis. Some bacteria have evolved a zinc-coordinating structure that stabilizes the LID domain.</text>
</comment>
<protein>
    <recommendedName>
        <fullName evidence="5 7">Adenylate kinase</fullName>
        <shortName evidence="5">AK</shortName>
        <ecNumber evidence="5 7">2.7.4.3</ecNumber>
    </recommendedName>
    <alternativeName>
        <fullName evidence="5">ATP-AMP transphosphorylase</fullName>
    </alternativeName>
    <alternativeName>
        <fullName evidence="5">ATP:AMP phosphotransferase</fullName>
    </alternativeName>
    <alternativeName>
        <fullName evidence="5">Adenylate monophosphate kinase</fullName>
    </alternativeName>
</protein>
<evidence type="ECO:0000256" key="7">
    <source>
        <dbReference type="RuleBase" id="RU003331"/>
    </source>
</evidence>
<feature type="binding site" evidence="5">
    <location>
        <position position="198"/>
    </location>
    <ligand>
        <name>ATP</name>
        <dbReference type="ChEBI" id="CHEBI:30616"/>
    </ligand>
</feature>
<evidence type="ECO:0000259" key="8">
    <source>
        <dbReference type="Pfam" id="PF05191"/>
    </source>
</evidence>
<dbReference type="InterPro" id="IPR036193">
    <property type="entry name" value="ADK_active_lid_dom_sf"/>
</dbReference>
<dbReference type="Pfam" id="PF05191">
    <property type="entry name" value="ADK_lid"/>
    <property type="match status" value="1"/>
</dbReference>
<evidence type="ECO:0000256" key="2">
    <source>
        <dbReference type="ARBA" id="ARBA00022727"/>
    </source>
</evidence>
<dbReference type="SUPFAM" id="SSF52540">
    <property type="entry name" value="P-loop containing nucleoside triphosphate hydrolases"/>
    <property type="match status" value="1"/>
</dbReference>
<dbReference type="GO" id="GO:0044209">
    <property type="term" value="P:AMP salvage"/>
    <property type="evidence" value="ECO:0007669"/>
    <property type="project" value="UniProtKB-UniRule"/>
</dbReference>
<comment type="caution">
    <text evidence="9">The sequence shown here is derived from an EMBL/GenBank/DDBJ whole genome shotgun (WGS) entry which is preliminary data.</text>
</comment>
<dbReference type="CDD" id="cd01428">
    <property type="entry name" value="ADK"/>
    <property type="match status" value="1"/>
</dbReference>
<dbReference type="PATRIC" id="fig|1359175.3.peg.1340"/>
<dbReference type="InterPro" id="IPR027417">
    <property type="entry name" value="P-loop_NTPase"/>
</dbReference>
<feature type="binding site" evidence="5">
    <location>
        <position position="131"/>
    </location>
    <ligand>
        <name>Zn(2+)</name>
        <dbReference type="ChEBI" id="CHEBI:29105"/>
        <note>structural</note>
    </ligand>
</feature>
<feature type="binding site" evidence="5">
    <location>
        <position position="170"/>
    </location>
    <ligand>
        <name>AMP</name>
        <dbReference type="ChEBI" id="CHEBI:456215"/>
    </ligand>
</feature>
<feature type="binding site" evidence="5">
    <location>
        <position position="94"/>
    </location>
    <ligand>
        <name>AMP</name>
        <dbReference type="ChEBI" id="CHEBI:456215"/>
    </ligand>
</feature>
<dbReference type="EMBL" id="LAOA01000002">
    <property type="protein sequence ID" value="KJV77651.1"/>
    <property type="molecule type" value="Genomic_DNA"/>
</dbReference>
<evidence type="ECO:0000313" key="10">
    <source>
        <dbReference type="Proteomes" id="UP000033671"/>
    </source>
</evidence>
<dbReference type="GO" id="GO:0005524">
    <property type="term" value="F:ATP binding"/>
    <property type="evidence" value="ECO:0007669"/>
    <property type="project" value="UniProtKB-UniRule"/>
</dbReference>
<dbReference type="GO" id="GO:0004017">
    <property type="term" value="F:AMP kinase activity"/>
    <property type="evidence" value="ECO:0007669"/>
    <property type="project" value="UniProtKB-UniRule"/>
</dbReference>
<dbReference type="EC" id="2.7.4.3" evidence="5 7"/>
<comment type="caution">
    <text evidence="5">Lacks conserved residue(s) required for the propagation of feature annotation.</text>
</comment>
<gene>
    <name evidence="5" type="primary">adk</name>
    <name evidence="9" type="ORF">OTSTA716_0106</name>
</gene>
<evidence type="ECO:0000256" key="3">
    <source>
        <dbReference type="ARBA" id="ARBA00022741"/>
    </source>
</evidence>
<feature type="binding site" evidence="5">
    <location>
        <position position="148"/>
    </location>
    <ligand>
        <name>Zn(2+)</name>
        <dbReference type="ChEBI" id="CHEBI:29105"/>
        <note>structural</note>
    </ligand>
</feature>